<feature type="transmembrane region" description="Helical" evidence="1">
    <location>
        <begin position="242"/>
        <end position="261"/>
    </location>
</feature>
<feature type="transmembrane region" description="Helical" evidence="1">
    <location>
        <begin position="92"/>
        <end position="109"/>
    </location>
</feature>
<keyword evidence="1" id="KW-0812">Transmembrane</keyword>
<evidence type="ECO:0000313" key="3">
    <source>
        <dbReference type="EMBL" id="CAA6805337.1"/>
    </source>
</evidence>
<proteinExistence type="predicted"/>
<keyword evidence="1" id="KW-1133">Transmembrane helix</keyword>
<name>A0A6S6SQW8_9GAMM</name>
<evidence type="ECO:0000259" key="2">
    <source>
        <dbReference type="Pfam" id="PF01578"/>
    </source>
</evidence>
<dbReference type="InterPro" id="IPR002541">
    <property type="entry name" value="Cyt_c_assembly"/>
</dbReference>
<dbReference type="EMBL" id="CACVAY010000026">
    <property type="protein sequence ID" value="CAA6805337.1"/>
    <property type="molecule type" value="Genomic_DNA"/>
</dbReference>
<feature type="transmembrane region" description="Helical" evidence="1">
    <location>
        <begin position="212"/>
        <end position="230"/>
    </location>
</feature>
<dbReference type="PANTHER" id="PTHR38034">
    <property type="entry name" value="INNER MEMBRANE PROTEIN YPJD"/>
    <property type="match status" value="1"/>
</dbReference>
<feature type="transmembrane region" description="Helical" evidence="1">
    <location>
        <begin position="40"/>
        <end position="60"/>
    </location>
</feature>
<organism evidence="3">
    <name type="scientific">uncultured Thiotrichaceae bacterium</name>
    <dbReference type="NCBI Taxonomy" id="298394"/>
    <lineage>
        <taxon>Bacteria</taxon>
        <taxon>Pseudomonadati</taxon>
        <taxon>Pseudomonadota</taxon>
        <taxon>Gammaproteobacteria</taxon>
        <taxon>Thiotrichales</taxon>
        <taxon>Thiotrichaceae</taxon>
        <taxon>environmental samples</taxon>
    </lineage>
</organism>
<accession>A0A6S6SQW8</accession>
<dbReference type="GO" id="GO:0005886">
    <property type="term" value="C:plasma membrane"/>
    <property type="evidence" value="ECO:0007669"/>
    <property type="project" value="TreeGrafter"/>
</dbReference>
<feature type="transmembrane region" description="Helical" evidence="1">
    <location>
        <begin position="66"/>
        <end position="85"/>
    </location>
</feature>
<dbReference type="Pfam" id="PF01578">
    <property type="entry name" value="Cytochrom_C_asm"/>
    <property type="match status" value="1"/>
</dbReference>
<dbReference type="AlphaFoldDB" id="A0A6S6SQW8"/>
<feature type="domain" description="Cytochrome c assembly protein" evidence="2">
    <location>
        <begin position="44"/>
        <end position="264"/>
    </location>
</feature>
<feature type="transmembrane region" description="Helical" evidence="1">
    <location>
        <begin position="129"/>
        <end position="149"/>
    </location>
</feature>
<feature type="transmembrane region" description="Helical" evidence="1">
    <location>
        <begin position="6"/>
        <end position="28"/>
    </location>
</feature>
<reference evidence="3" key="1">
    <citation type="submission" date="2020-01" db="EMBL/GenBank/DDBJ databases">
        <authorList>
            <person name="Meier V. D."/>
            <person name="Meier V D."/>
        </authorList>
    </citation>
    <scope>NUCLEOTIDE SEQUENCE</scope>
    <source>
        <strain evidence="3">HLG_WM_MAG_07</strain>
    </source>
</reference>
<dbReference type="GO" id="GO:0017004">
    <property type="term" value="P:cytochrome complex assembly"/>
    <property type="evidence" value="ECO:0007669"/>
    <property type="project" value="InterPro"/>
</dbReference>
<dbReference type="InterPro" id="IPR052372">
    <property type="entry name" value="YpjD/HemX"/>
</dbReference>
<keyword evidence="1" id="KW-0472">Membrane</keyword>
<dbReference type="GO" id="GO:0020037">
    <property type="term" value="F:heme binding"/>
    <property type="evidence" value="ECO:0007669"/>
    <property type="project" value="InterPro"/>
</dbReference>
<sequence>MTFISGYLALFFYLTTIGLIAVQVKSALDHEDTPFNSWIRISWISAIVCHAIILFSPLLSNQSLHLDFFTAASHVAWITSLLLLITTWSRQVHVLGLIILPLAVASLIASHLNMDTTTTAINGPLATHILLSLLGYSFLFLATLQALLVRFQNQHLHNHKPGGIIRALPSLQDMEHLLFRLLLTGTLLLYAGLVTGFIFLDDLFGQHVLHKTVLTIIALAIYTTLLLGHWKFGWRGKLAVKWTLIAFALLILAYFGSKFVYEFLLR</sequence>
<evidence type="ECO:0000256" key="1">
    <source>
        <dbReference type="SAM" id="Phobius"/>
    </source>
</evidence>
<dbReference type="PANTHER" id="PTHR38034:SF1">
    <property type="entry name" value="INNER MEMBRANE PROTEIN YPJD"/>
    <property type="match status" value="1"/>
</dbReference>
<protein>
    <submittedName>
        <fullName evidence="3">Cytochrome c assembly protein</fullName>
    </submittedName>
</protein>
<gene>
    <name evidence="3" type="ORF">HELGO_WM31873</name>
</gene>
<feature type="transmembrane region" description="Helical" evidence="1">
    <location>
        <begin position="177"/>
        <end position="200"/>
    </location>
</feature>